<keyword evidence="5" id="KW-1133">Transmembrane helix</keyword>
<keyword evidence="5" id="KW-0812">Transmembrane</keyword>
<keyword evidence="5" id="KW-0472">Membrane</keyword>
<dbReference type="InterPro" id="IPR004331">
    <property type="entry name" value="SPX_dom"/>
</dbReference>
<feature type="compositionally biased region" description="Polar residues" evidence="4">
    <location>
        <begin position="320"/>
        <end position="332"/>
    </location>
</feature>
<feature type="region of interest" description="Disordered" evidence="4">
    <location>
        <begin position="303"/>
        <end position="386"/>
    </location>
</feature>
<dbReference type="CDD" id="cd14474">
    <property type="entry name" value="SPX_YDR089W"/>
    <property type="match status" value="1"/>
</dbReference>
<evidence type="ECO:0000313" key="7">
    <source>
        <dbReference type="EMBL" id="KAL1839956.1"/>
    </source>
</evidence>
<protein>
    <recommendedName>
        <fullName evidence="6">SPX domain-containing protein</fullName>
    </recommendedName>
</protein>
<feature type="domain" description="SPX" evidence="6">
    <location>
        <begin position="1"/>
        <end position="165"/>
    </location>
</feature>
<evidence type="ECO:0000313" key="8">
    <source>
        <dbReference type="Proteomes" id="UP001583172"/>
    </source>
</evidence>
<dbReference type="Gene3D" id="3.20.20.70">
    <property type="entry name" value="Aldolase class I"/>
    <property type="match status" value="1"/>
</dbReference>
<evidence type="ECO:0000256" key="5">
    <source>
        <dbReference type="SAM" id="Phobius"/>
    </source>
</evidence>
<dbReference type="SUPFAM" id="SSF51412">
    <property type="entry name" value="Inosine monophosphate dehydrogenase (IMPDH)"/>
    <property type="match status" value="1"/>
</dbReference>
<dbReference type="InterPro" id="IPR004136">
    <property type="entry name" value="NMO"/>
</dbReference>
<dbReference type="PANTHER" id="PTHR32332">
    <property type="entry name" value="2-NITROPROPANE DIOXYGENASE"/>
    <property type="match status" value="1"/>
</dbReference>
<dbReference type="InterPro" id="IPR013785">
    <property type="entry name" value="Aldolase_TIM"/>
</dbReference>
<dbReference type="PANTHER" id="PTHR32332:SF34">
    <property type="entry name" value="2-NITROPROPANE DIOXYGENASE FAMILY, PUTATIVE-RELATED"/>
    <property type="match status" value="1"/>
</dbReference>
<evidence type="ECO:0000256" key="4">
    <source>
        <dbReference type="SAM" id="MobiDB-lite"/>
    </source>
</evidence>
<feature type="compositionally biased region" description="Basic and acidic residues" evidence="4">
    <location>
        <begin position="249"/>
        <end position="259"/>
    </location>
</feature>
<keyword evidence="2" id="KW-0288">FMN</keyword>
<feature type="transmembrane region" description="Helical" evidence="5">
    <location>
        <begin position="430"/>
        <end position="453"/>
    </location>
</feature>
<proteinExistence type="predicted"/>
<dbReference type="PROSITE" id="PS51382">
    <property type="entry name" value="SPX"/>
    <property type="match status" value="1"/>
</dbReference>
<feature type="region of interest" description="Disordered" evidence="4">
    <location>
        <begin position="220"/>
        <end position="259"/>
    </location>
</feature>
<keyword evidence="1" id="KW-0285">Flavoprotein</keyword>
<dbReference type="Proteomes" id="UP001583172">
    <property type="component" value="Unassembled WGS sequence"/>
</dbReference>
<dbReference type="Pfam" id="PF03060">
    <property type="entry name" value="NMO"/>
    <property type="match status" value="1"/>
</dbReference>
<dbReference type="EMBL" id="JAZGSY010000133">
    <property type="protein sequence ID" value="KAL1839956.1"/>
    <property type="molecule type" value="Genomic_DNA"/>
</dbReference>
<feature type="compositionally biased region" description="Acidic residues" evidence="4">
    <location>
        <begin position="363"/>
        <end position="373"/>
    </location>
</feature>
<evidence type="ECO:0000256" key="3">
    <source>
        <dbReference type="ARBA" id="ARBA00023002"/>
    </source>
</evidence>
<keyword evidence="8" id="KW-1185">Reference proteome</keyword>
<organism evidence="7 8">
    <name type="scientific">Humicola insolens</name>
    <name type="common">Soft-rot fungus</name>
    <dbReference type="NCBI Taxonomy" id="85995"/>
    <lineage>
        <taxon>Eukaryota</taxon>
        <taxon>Fungi</taxon>
        <taxon>Dikarya</taxon>
        <taxon>Ascomycota</taxon>
        <taxon>Pezizomycotina</taxon>
        <taxon>Sordariomycetes</taxon>
        <taxon>Sordariomycetidae</taxon>
        <taxon>Sordariales</taxon>
        <taxon>Chaetomiaceae</taxon>
        <taxon>Mycothermus</taxon>
    </lineage>
</organism>
<accession>A0ABR3VFR2</accession>
<sequence length="853" mass="92261">MKFGERFERESVPQWSLYNIDYNALKHHIKVHTTKDQATTAITIPGRGNAALNKFEDGFYDELCRQHDRVDLFVSSKADEIARRLQHVSGLIHRLILRCATSSSTDRMPLKRRQRFARYERMVLQCGHDIKLLQRFVGAQVVAFRKILKKYRKWTGSSALGSRFRENVLSDPKSFTKRDFSQLQSQHHDLLQTLRGSLPANLSVSGGNGGVDMVEDGYQPTPRSGARSSRPGVTFANPDPQPAPGYWNEYDHGSEAGDVERGGDDYVIYIDPDADDSFPGVKTLSAIFINPVRRLQRLIRGGHAPESDDLATPDNERTGLLSNQSINPSPYGTQEGLDSVNSPPPGSRGSDDSRSPTALGTDTDTDTDLDLDDDHDHDVTRGYGSGSDDHLTYITPGYPSSYYSAGGAGYDRYYGPHSDQRAVALFRDRVLFWATWGCFAVAFVLAGIAAVLIKTGKHKMRVEVDAGVIVGIITSLGLGKLNTWFPHVQHPIIFSAPMLGVANGTLAAEVSKAGGIGVVPGGYNFLPTSPQLTTLNAELTNARSLLFPSQTSTTTTTPESPPQQQHPLPTLPVAVGFILCHPSFASHFLTTALPLLRHHRPRGVWLFAPRPDDEISSSSDHEGETLLARVIRTLREEGFVVMQQVGTVAAARRAAQAGAEVLVVQGVDAGGHQFAGGAGVVSLVPEVGDMVAREFPGVVVVAAGGIVDGRGVVAGLGLGAEGVVMGTRFIASNEASTPDFSKKLILEASDGGPSTVKTSVLDDIKGTTIWPTIYDGRALVGKSWQDHAAGMPLEENIRLFKEAAAAGDVSRTITWAGTGVGLVREVKPAGEIVKEVREDAIRRIRELQATLTL</sequence>
<evidence type="ECO:0000256" key="1">
    <source>
        <dbReference type="ARBA" id="ARBA00022630"/>
    </source>
</evidence>
<gene>
    <name evidence="7" type="ORF">VTJ49DRAFT_961</name>
</gene>
<reference evidence="7 8" key="1">
    <citation type="journal article" date="2024" name="Commun. Biol.">
        <title>Comparative genomic analysis of thermophilic fungi reveals convergent evolutionary adaptations and gene losses.</title>
        <authorList>
            <person name="Steindorff A.S."/>
            <person name="Aguilar-Pontes M.V."/>
            <person name="Robinson A.J."/>
            <person name="Andreopoulos B."/>
            <person name="LaButti K."/>
            <person name="Kuo A."/>
            <person name="Mondo S."/>
            <person name="Riley R."/>
            <person name="Otillar R."/>
            <person name="Haridas S."/>
            <person name="Lipzen A."/>
            <person name="Grimwood J."/>
            <person name="Schmutz J."/>
            <person name="Clum A."/>
            <person name="Reid I.D."/>
            <person name="Moisan M.C."/>
            <person name="Butler G."/>
            <person name="Nguyen T.T.M."/>
            <person name="Dewar K."/>
            <person name="Conant G."/>
            <person name="Drula E."/>
            <person name="Henrissat B."/>
            <person name="Hansel C."/>
            <person name="Singer S."/>
            <person name="Hutchinson M.I."/>
            <person name="de Vries R.P."/>
            <person name="Natvig D.O."/>
            <person name="Powell A.J."/>
            <person name="Tsang A."/>
            <person name="Grigoriev I.V."/>
        </authorList>
    </citation>
    <scope>NUCLEOTIDE SEQUENCE [LARGE SCALE GENOMIC DNA]</scope>
    <source>
        <strain evidence="7 8">CBS 620.91</strain>
    </source>
</reference>
<evidence type="ECO:0000259" key="6">
    <source>
        <dbReference type="PROSITE" id="PS51382"/>
    </source>
</evidence>
<evidence type="ECO:0000256" key="2">
    <source>
        <dbReference type="ARBA" id="ARBA00022643"/>
    </source>
</evidence>
<keyword evidence="3" id="KW-0560">Oxidoreductase</keyword>
<comment type="caution">
    <text evidence="7">The sequence shown here is derived from an EMBL/GenBank/DDBJ whole genome shotgun (WGS) entry which is preliminary data.</text>
</comment>
<dbReference type="CDD" id="cd04730">
    <property type="entry name" value="NPD_like"/>
    <property type="match status" value="1"/>
</dbReference>
<name>A0ABR3VFR2_HUMIN</name>